<dbReference type="STRING" id="1548207.AXK11_02505"/>
<keyword evidence="5" id="KW-0547">Nucleotide-binding</keyword>
<sequence length="406" mass="44394">MPPIKHSSLDRVLGRIDMLDSVNLTNLVQRLARERSLFEGIFNTLQEGVLVISPSGEIEYANAAAHQLLGQADDSLLGKELWRLVPGLQASLGIEVAAEASSSPPQAGEAGAAALPVMTREFELSYPEPRTVQLYLVPFADQHAGAPRSTVILTDITRTKQSTEERIENERTSSILLLAAGVAHELGNPLNSLTIHLQLINRKLRRLAGEAPAAREVDAVADSIRICEAEVKRLDGIITHFLEAIRPQPPDLRETNLGELLAEVLAFQQRELADREIEVEAETSAGLAPVMADRNQVTQVFFNVIKNAVEAMPPGGHLRIKTHADDEAVYLAFADSGAGIKQEDLTRLFQPYHTTKAGGHGLGLMVVQRIMREHGGQIGIESKEGLGTVVTLRFPRKDRRIRMLAP</sequence>
<feature type="domain" description="PAS" evidence="10">
    <location>
        <begin position="34"/>
        <end position="81"/>
    </location>
</feature>
<proteinExistence type="predicted"/>
<evidence type="ECO:0000256" key="4">
    <source>
        <dbReference type="ARBA" id="ARBA00022679"/>
    </source>
</evidence>
<keyword evidence="6 11" id="KW-0418">Kinase</keyword>
<evidence type="ECO:0000256" key="5">
    <source>
        <dbReference type="ARBA" id="ARBA00022741"/>
    </source>
</evidence>
<evidence type="ECO:0000256" key="7">
    <source>
        <dbReference type="ARBA" id="ARBA00022840"/>
    </source>
</evidence>
<dbReference type="Proteomes" id="UP000070058">
    <property type="component" value="Unassembled WGS sequence"/>
</dbReference>
<organism evidence="11 12">
    <name type="scientific">Cephaloticoccus primus</name>
    <dbReference type="NCBI Taxonomy" id="1548207"/>
    <lineage>
        <taxon>Bacteria</taxon>
        <taxon>Pseudomonadati</taxon>
        <taxon>Verrucomicrobiota</taxon>
        <taxon>Opitutia</taxon>
        <taxon>Opitutales</taxon>
        <taxon>Opitutaceae</taxon>
        <taxon>Cephaloticoccus</taxon>
    </lineage>
</organism>
<keyword evidence="3" id="KW-0597">Phosphoprotein</keyword>
<dbReference type="SMART" id="SM00388">
    <property type="entry name" value="HisKA"/>
    <property type="match status" value="1"/>
</dbReference>
<dbReference type="InterPro" id="IPR004358">
    <property type="entry name" value="Sig_transdc_His_kin-like_C"/>
</dbReference>
<dbReference type="InterPro" id="IPR035965">
    <property type="entry name" value="PAS-like_dom_sf"/>
</dbReference>
<protein>
    <recommendedName>
        <fullName evidence="2">histidine kinase</fullName>
        <ecNumber evidence="2">2.7.13.3</ecNumber>
    </recommendedName>
</protein>
<keyword evidence="12" id="KW-1185">Reference proteome</keyword>
<evidence type="ECO:0000256" key="6">
    <source>
        <dbReference type="ARBA" id="ARBA00022777"/>
    </source>
</evidence>
<dbReference type="PANTHER" id="PTHR43065:SF10">
    <property type="entry name" value="PEROXIDE STRESS-ACTIVATED HISTIDINE KINASE MAK3"/>
    <property type="match status" value="1"/>
</dbReference>
<evidence type="ECO:0000256" key="8">
    <source>
        <dbReference type="ARBA" id="ARBA00023012"/>
    </source>
</evidence>
<dbReference type="OrthoDB" id="9815750at2"/>
<dbReference type="Pfam" id="PF02518">
    <property type="entry name" value="HATPase_c"/>
    <property type="match status" value="1"/>
</dbReference>
<dbReference type="InterPro" id="IPR000014">
    <property type="entry name" value="PAS"/>
</dbReference>
<evidence type="ECO:0000313" key="11">
    <source>
        <dbReference type="EMBL" id="KXU37337.1"/>
    </source>
</evidence>
<accession>A0A139SS15</accession>
<dbReference type="GO" id="GO:0005524">
    <property type="term" value="F:ATP binding"/>
    <property type="evidence" value="ECO:0007669"/>
    <property type="project" value="UniProtKB-KW"/>
</dbReference>
<dbReference type="GO" id="GO:0000155">
    <property type="term" value="F:phosphorelay sensor kinase activity"/>
    <property type="evidence" value="ECO:0007669"/>
    <property type="project" value="InterPro"/>
</dbReference>
<gene>
    <name evidence="11" type="ORF">AXK11_02505</name>
</gene>
<dbReference type="EC" id="2.7.13.3" evidence="2"/>
<dbReference type="RefSeq" id="WP_068628923.1">
    <property type="nucleotide sequence ID" value="NZ_LSZQ01000017.1"/>
</dbReference>
<keyword evidence="8" id="KW-0902">Two-component regulatory system</keyword>
<comment type="caution">
    <text evidence="11">The sequence shown here is derived from an EMBL/GenBank/DDBJ whole genome shotgun (WGS) entry which is preliminary data.</text>
</comment>
<dbReference type="InterPro" id="IPR036097">
    <property type="entry name" value="HisK_dim/P_sf"/>
</dbReference>
<dbReference type="InterPro" id="IPR013656">
    <property type="entry name" value="PAS_4"/>
</dbReference>
<dbReference type="Gene3D" id="1.10.287.130">
    <property type="match status" value="1"/>
</dbReference>
<dbReference type="CDD" id="cd00130">
    <property type="entry name" value="PAS"/>
    <property type="match status" value="1"/>
</dbReference>
<dbReference type="SUPFAM" id="SSF55874">
    <property type="entry name" value="ATPase domain of HSP90 chaperone/DNA topoisomerase II/histidine kinase"/>
    <property type="match status" value="1"/>
</dbReference>
<feature type="domain" description="Histidine kinase" evidence="9">
    <location>
        <begin position="181"/>
        <end position="398"/>
    </location>
</feature>
<dbReference type="InterPro" id="IPR036890">
    <property type="entry name" value="HATPase_C_sf"/>
</dbReference>
<dbReference type="Gene3D" id="3.30.450.20">
    <property type="entry name" value="PAS domain"/>
    <property type="match status" value="1"/>
</dbReference>
<keyword evidence="7" id="KW-0067">ATP-binding</keyword>
<dbReference type="SMART" id="SM00091">
    <property type="entry name" value="PAS"/>
    <property type="match status" value="1"/>
</dbReference>
<dbReference type="InterPro" id="IPR005467">
    <property type="entry name" value="His_kinase_dom"/>
</dbReference>
<evidence type="ECO:0000259" key="10">
    <source>
        <dbReference type="PROSITE" id="PS50112"/>
    </source>
</evidence>
<dbReference type="InterPro" id="IPR003661">
    <property type="entry name" value="HisK_dim/P_dom"/>
</dbReference>
<dbReference type="PROSITE" id="PS50112">
    <property type="entry name" value="PAS"/>
    <property type="match status" value="1"/>
</dbReference>
<evidence type="ECO:0000256" key="2">
    <source>
        <dbReference type="ARBA" id="ARBA00012438"/>
    </source>
</evidence>
<evidence type="ECO:0000256" key="1">
    <source>
        <dbReference type="ARBA" id="ARBA00000085"/>
    </source>
</evidence>
<dbReference type="InterPro" id="IPR003594">
    <property type="entry name" value="HATPase_dom"/>
</dbReference>
<comment type="catalytic activity">
    <reaction evidence="1">
        <text>ATP + protein L-histidine = ADP + protein N-phospho-L-histidine.</text>
        <dbReference type="EC" id="2.7.13.3"/>
    </reaction>
</comment>
<dbReference type="Gene3D" id="3.30.565.10">
    <property type="entry name" value="Histidine kinase-like ATPase, C-terminal domain"/>
    <property type="match status" value="1"/>
</dbReference>
<dbReference type="CDD" id="cd00082">
    <property type="entry name" value="HisKA"/>
    <property type="match status" value="1"/>
</dbReference>
<evidence type="ECO:0000259" key="9">
    <source>
        <dbReference type="PROSITE" id="PS50109"/>
    </source>
</evidence>
<dbReference type="SUPFAM" id="SSF55785">
    <property type="entry name" value="PYP-like sensor domain (PAS domain)"/>
    <property type="match status" value="1"/>
</dbReference>
<evidence type="ECO:0000256" key="3">
    <source>
        <dbReference type="ARBA" id="ARBA00022553"/>
    </source>
</evidence>
<dbReference type="SUPFAM" id="SSF47384">
    <property type="entry name" value="Homodimeric domain of signal transducing histidine kinase"/>
    <property type="match status" value="1"/>
</dbReference>
<reference evidence="12" key="1">
    <citation type="submission" date="2016-02" db="EMBL/GenBank/DDBJ databases">
        <authorList>
            <person name="Sanders J.G."/>
            <person name="Lin J.Y."/>
            <person name="Wertz J.T."/>
            <person name="Russell J.A."/>
            <person name="Moreau C.S."/>
            <person name="Powell S."/>
        </authorList>
    </citation>
    <scope>NUCLEOTIDE SEQUENCE [LARGE SCALE GENOMIC DNA]</scope>
    <source>
        <strain evidence="12">CAG34</strain>
    </source>
</reference>
<dbReference type="Pfam" id="PF08448">
    <property type="entry name" value="PAS_4"/>
    <property type="match status" value="1"/>
</dbReference>
<dbReference type="EMBL" id="LSZQ01000017">
    <property type="protein sequence ID" value="KXU37337.1"/>
    <property type="molecule type" value="Genomic_DNA"/>
</dbReference>
<dbReference type="SMART" id="SM00387">
    <property type="entry name" value="HATPase_c"/>
    <property type="match status" value="1"/>
</dbReference>
<dbReference type="PROSITE" id="PS50109">
    <property type="entry name" value="HIS_KIN"/>
    <property type="match status" value="1"/>
</dbReference>
<evidence type="ECO:0000313" key="12">
    <source>
        <dbReference type="Proteomes" id="UP000070058"/>
    </source>
</evidence>
<dbReference type="PANTHER" id="PTHR43065">
    <property type="entry name" value="SENSOR HISTIDINE KINASE"/>
    <property type="match status" value="1"/>
</dbReference>
<dbReference type="CDD" id="cd00075">
    <property type="entry name" value="HATPase"/>
    <property type="match status" value="1"/>
</dbReference>
<keyword evidence="4" id="KW-0808">Transferase</keyword>
<name>A0A139SS15_9BACT</name>
<dbReference type="PRINTS" id="PR00344">
    <property type="entry name" value="BCTRLSENSOR"/>
</dbReference>
<dbReference type="AlphaFoldDB" id="A0A139SS15"/>
<dbReference type="NCBIfam" id="TIGR00229">
    <property type="entry name" value="sensory_box"/>
    <property type="match status" value="1"/>
</dbReference>